<dbReference type="PANTHER" id="PTHR13271">
    <property type="entry name" value="UNCHARACTERIZED PUTATIVE METHYLTRANSFERASE"/>
    <property type="match status" value="1"/>
</dbReference>
<feature type="compositionally biased region" description="Basic and acidic residues" evidence="1">
    <location>
        <begin position="509"/>
        <end position="519"/>
    </location>
</feature>
<feature type="region of interest" description="Disordered" evidence="1">
    <location>
        <begin position="1111"/>
        <end position="1154"/>
    </location>
</feature>
<reference evidence="3" key="1">
    <citation type="submission" date="2021-01" db="EMBL/GenBank/DDBJ databases">
        <authorList>
            <person name="Corre E."/>
            <person name="Pelletier E."/>
            <person name="Niang G."/>
            <person name="Scheremetjew M."/>
            <person name="Finn R."/>
            <person name="Kale V."/>
            <person name="Holt S."/>
            <person name="Cochrane G."/>
            <person name="Meng A."/>
            <person name="Brown T."/>
            <person name="Cohen L."/>
        </authorList>
    </citation>
    <scope>NUCLEOTIDE SEQUENCE</scope>
    <source>
        <strain evidence="3">NIES-381</strain>
    </source>
</reference>
<dbReference type="Gene3D" id="3.90.1410.10">
    <property type="entry name" value="set domain protein methyltransferase, domain 1"/>
    <property type="match status" value="2"/>
</dbReference>
<dbReference type="InterPro" id="IPR046341">
    <property type="entry name" value="SET_dom_sf"/>
</dbReference>
<feature type="region of interest" description="Disordered" evidence="1">
    <location>
        <begin position="509"/>
        <end position="579"/>
    </location>
</feature>
<proteinExistence type="predicted"/>
<accession>A0A7S1IUV8</accession>
<dbReference type="SUPFAM" id="SSF82199">
    <property type="entry name" value="SET domain"/>
    <property type="match status" value="2"/>
</dbReference>
<gene>
    <name evidence="3" type="ORF">EGYM00392_LOCUS34316</name>
</gene>
<feature type="chain" id="PRO_5031470730" description="SET domain-containing protein" evidence="2">
    <location>
        <begin position="20"/>
        <end position="1154"/>
    </location>
</feature>
<feature type="compositionally biased region" description="Basic and acidic residues" evidence="1">
    <location>
        <begin position="454"/>
        <end position="465"/>
    </location>
</feature>
<name>A0A7S1IUV8_9EUGL</name>
<dbReference type="CDD" id="cd10527">
    <property type="entry name" value="SET_LSMT"/>
    <property type="match status" value="2"/>
</dbReference>
<evidence type="ECO:0008006" key="4">
    <source>
        <dbReference type="Google" id="ProtNLM"/>
    </source>
</evidence>
<protein>
    <recommendedName>
        <fullName evidence="4">SET domain-containing protein</fullName>
    </recommendedName>
</protein>
<evidence type="ECO:0000313" key="3">
    <source>
        <dbReference type="EMBL" id="CAD9023194.1"/>
    </source>
</evidence>
<evidence type="ECO:0000256" key="1">
    <source>
        <dbReference type="SAM" id="MobiDB-lite"/>
    </source>
</evidence>
<dbReference type="AlphaFoldDB" id="A0A7S1IUV8"/>
<feature type="region of interest" description="Disordered" evidence="1">
    <location>
        <begin position="454"/>
        <end position="487"/>
    </location>
</feature>
<dbReference type="EMBL" id="HBGA01091579">
    <property type="protein sequence ID" value="CAD9023194.1"/>
    <property type="molecule type" value="Transcribed_RNA"/>
</dbReference>
<evidence type="ECO:0000256" key="2">
    <source>
        <dbReference type="SAM" id="SignalP"/>
    </source>
</evidence>
<organism evidence="3">
    <name type="scientific">Eutreptiella gymnastica</name>
    <dbReference type="NCBI Taxonomy" id="73025"/>
    <lineage>
        <taxon>Eukaryota</taxon>
        <taxon>Discoba</taxon>
        <taxon>Euglenozoa</taxon>
        <taxon>Euglenida</taxon>
        <taxon>Spirocuta</taxon>
        <taxon>Euglenophyceae</taxon>
        <taxon>Eutreptiales</taxon>
        <taxon>Eutreptiaceae</taxon>
        <taxon>Eutreptiella</taxon>
    </lineage>
</organism>
<feature type="compositionally biased region" description="Basic and acidic residues" evidence="1">
    <location>
        <begin position="1116"/>
        <end position="1138"/>
    </location>
</feature>
<feature type="compositionally biased region" description="Basic and acidic residues" evidence="1">
    <location>
        <begin position="1145"/>
        <end position="1154"/>
    </location>
</feature>
<dbReference type="InterPro" id="IPR050600">
    <property type="entry name" value="SETD3_SETD6_MTase"/>
</dbReference>
<dbReference type="GO" id="GO:0016279">
    <property type="term" value="F:protein-lysine N-methyltransferase activity"/>
    <property type="evidence" value="ECO:0007669"/>
    <property type="project" value="TreeGrafter"/>
</dbReference>
<feature type="compositionally biased region" description="Basic and acidic residues" evidence="1">
    <location>
        <begin position="528"/>
        <end position="542"/>
    </location>
</feature>
<keyword evidence="2" id="KW-0732">Signal</keyword>
<feature type="compositionally biased region" description="Polar residues" evidence="1">
    <location>
        <begin position="566"/>
        <end position="579"/>
    </location>
</feature>
<feature type="compositionally biased region" description="Basic residues" evidence="1">
    <location>
        <begin position="543"/>
        <end position="552"/>
    </location>
</feature>
<sequence length="1154" mass="131292">MYFLYALLGVLLFLFGGLGDAPHGLMEKVREFEEWSIENGGELRVRHEWFDDFQGTGLVATEDIMPGQSIVVAPGYLWFDPGQPSHEDMGLEDDFNMTDIFGLSVEDPVWMYELAIRVLFYLDDPAWKPWLDTLARDMSHLPGTWSDEDINLLGEISPIIQTGIYQFKRLHQSSFVLLKPHLLKFLPAERVTEEMWLWVMAVITSRSFPGGDDKPIVFLKHAAWIEKFNHHATGESTLEMDEDGRMSLAATRKYKVGDQVFVKYFEEPQQAEGIFQTYGMVLEAGKGVGSFSVEMQPNIDKSLIRYEDPNPPEAARIWMQLEDVFEFPLGKHWNVVEIGVNSSSLLRFCRGMSVNTTGRLLTYDEVITIVKGQILSDQNEIDAARTAVDILAGTRDQLLAKLELVNQPDRTDAPLQQIRNLHRLLLNLTNLALGEMEDYYWALLSNDEAAADKAERQNAVHERSRYTAAPSFRPRSDQSAIDDTEEADIIDVDEGGLDQIRREKGEERRRKLLREKRQQETATFEGPSADRQRAQAVIDKDRQRRKNKKAKKQRDAAAKQKAQFSAKVNSRSAKAANTGTRPQVTNVLLRRLDDFCPNHSPSHACVQYKEAILRMYTIGDDPLPFAAKNTILEELRESYASYDEYTLAYLASVELKDAAQMEWFHRNMPAQEPQCTDSPRQGAVLPDLYSCPSEGNICKQTYKAQLMEQWLLKNNRTRLAIHVIHLGDDRGLGAVAATEIPAEEVLALIPSEFSLRPTLSKPGVSYDWNFERLLRTEKPQVINFYTMVTRLLLDLGDPFFRPWADTLPGFDEVDNLPTTWDAEFRNAIGIISPQLKSILDNYHMLNNQALRLLKDDLKSNISAEFLQPKVWHWACATVFSRAFGGTAGAGDEYYDSMKFIPFLDKLDHSERNMTFLVWNKDNSAHMLFSNEDLQIGQEVGIPYYHRDAVAEHQFHGYGMLTPNNETTFHVKLAGEDFIRDADVLRTVDAFFKSKGIDEWQHAYIGGNLSSILMFCRTMHLTQEHLDEETLESLLQGHTISHENEASALHCALKVLDNIQEQLVQRTIPLSSALSSHESTPQARLINAFHSLQQDLVRDAISSASKAWESLTGTKMDAPERSTAEAETTEKKEAKPETPKRKKRRINLDAEPHDL</sequence>
<feature type="signal peptide" evidence="2">
    <location>
        <begin position="1"/>
        <end position="19"/>
    </location>
</feature>